<dbReference type="EMBL" id="JADIMV010000050">
    <property type="protein sequence ID" value="MBO8439581.1"/>
    <property type="molecule type" value="Genomic_DNA"/>
</dbReference>
<proteinExistence type="predicted"/>
<feature type="transmembrane region" description="Helical" evidence="1">
    <location>
        <begin position="6"/>
        <end position="25"/>
    </location>
</feature>
<keyword evidence="1" id="KW-0812">Transmembrane</keyword>
<dbReference type="AlphaFoldDB" id="A0A940DJE7"/>
<protein>
    <submittedName>
        <fullName evidence="2">Uncharacterized protein</fullName>
    </submittedName>
</protein>
<evidence type="ECO:0000313" key="2">
    <source>
        <dbReference type="EMBL" id="MBO8439581.1"/>
    </source>
</evidence>
<name>A0A940DJE7_9BACT</name>
<dbReference type="Proteomes" id="UP000712007">
    <property type="component" value="Unassembled WGS sequence"/>
</dbReference>
<keyword evidence="1" id="KW-0472">Membrane</keyword>
<evidence type="ECO:0000256" key="1">
    <source>
        <dbReference type="SAM" id="Phobius"/>
    </source>
</evidence>
<reference evidence="2" key="1">
    <citation type="submission" date="2020-10" db="EMBL/GenBank/DDBJ databases">
        <authorList>
            <person name="Gilroy R."/>
        </authorList>
    </citation>
    <scope>NUCLEOTIDE SEQUENCE</scope>
    <source>
        <strain evidence="2">3924</strain>
    </source>
</reference>
<sequence>MNKASQIMATIIVTLVMGALLCVILKFRIESGRTGPGFFGTIVILGYLAALYVIWFKKH</sequence>
<comment type="caution">
    <text evidence="2">The sequence shown here is derived from an EMBL/GenBank/DDBJ whole genome shotgun (WGS) entry which is preliminary data.</text>
</comment>
<reference evidence="2" key="2">
    <citation type="journal article" date="2021" name="PeerJ">
        <title>Extensive microbial diversity within the chicken gut microbiome revealed by metagenomics and culture.</title>
        <authorList>
            <person name="Gilroy R."/>
            <person name="Ravi A."/>
            <person name="Getino M."/>
            <person name="Pursley I."/>
            <person name="Horton D.L."/>
            <person name="Alikhan N.F."/>
            <person name="Baker D."/>
            <person name="Gharbi K."/>
            <person name="Hall N."/>
            <person name="Watson M."/>
            <person name="Adriaenssens E.M."/>
            <person name="Foster-Nyarko E."/>
            <person name="Jarju S."/>
            <person name="Secka A."/>
            <person name="Antonio M."/>
            <person name="Oren A."/>
            <person name="Chaudhuri R.R."/>
            <person name="La Ragione R."/>
            <person name="Hildebrand F."/>
            <person name="Pallen M.J."/>
        </authorList>
    </citation>
    <scope>NUCLEOTIDE SEQUENCE</scope>
    <source>
        <strain evidence="2">3924</strain>
    </source>
</reference>
<keyword evidence="1" id="KW-1133">Transmembrane helix</keyword>
<evidence type="ECO:0000313" key="3">
    <source>
        <dbReference type="Proteomes" id="UP000712007"/>
    </source>
</evidence>
<feature type="transmembrane region" description="Helical" evidence="1">
    <location>
        <begin position="37"/>
        <end position="56"/>
    </location>
</feature>
<organism evidence="2 3">
    <name type="scientific">Candidatus Aphodosoma intestinipullorum</name>
    <dbReference type="NCBI Taxonomy" id="2840674"/>
    <lineage>
        <taxon>Bacteria</taxon>
        <taxon>Pseudomonadati</taxon>
        <taxon>Bacteroidota</taxon>
        <taxon>Bacteroidia</taxon>
        <taxon>Bacteroidales</taxon>
        <taxon>Candidatus Aphodosoma</taxon>
    </lineage>
</organism>
<gene>
    <name evidence="2" type="ORF">IAC51_02915</name>
</gene>
<accession>A0A940DJE7</accession>